<evidence type="ECO:0000256" key="4">
    <source>
        <dbReference type="ARBA" id="ARBA00023277"/>
    </source>
</evidence>
<dbReference type="InterPro" id="IPR023214">
    <property type="entry name" value="HAD_sf"/>
</dbReference>
<keyword evidence="1 5" id="KW-0479">Metal-binding</keyword>
<organism evidence="7 8">
    <name type="scientific">Candidatus Nitrosopelagicus brevis</name>
    <dbReference type="NCBI Taxonomy" id="1410606"/>
    <lineage>
        <taxon>Archaea</taxon>
        <taxon>Nitrososphaerota</taxon>
    </lineage>
</organism>
<dbReference type="PANTHER" id="PTHR10000">
    <property type="entry name" value="PHOSPHOSERINE PHOSPHATASE"/>
    <property type="match status" value="1"/>
</dbReference>
<evidence type="ECO:0000313" key="8">
    <source>
        <dbReference type="Proteomes" id="UP000241022"/>
    </source>
</evidence>
<evidence type="ECO:0000256" key="5">
    <source>
        <dbReference type="HAMAP-Rule" id="MF_01419"/>
    </source>
</evidence>
<keyword evidence="2 5" id="KW-0378">Hydrolase</keyword>
<comment type="function">
    <text evidence="5">Catalyzes the dephosphorylation of 2-phosphoglycolate.</text>
</comment>
<dbReference type="InterPro" id="IPR036412">
    <property type="entry name" value="HAD-like_sf"/>
</dbReference>
<keyword evidence="4 5" id="KW-0119">Carbohydrate metabolism</keyword>
<evidence type="ECO:0000256" key="2">
    <source>
        <dbReference type="ARBA" id="ARBA00022801"/>
    </source>
</evidence>
<dbReference type="NCBIfam" id="TIGR01487">
    <property type="entry name" value="Pglycolate_arch"/>
    <property type="match status" value="1"/>
</dbReference>
<reference evidence="7 8" key="2">
    <citation type="submission" date="2018-04" db="EMBL/GenBank/DDBJ databases">
        <title>Transcriptomics of ammonia oxidizing archaea.</title>
        <authorList>
            <person name="Carini P."/>
        </authorList>
    </citation>
    <scope>NUCLEOTIDE SEQUENCE [LARGE SCALE GENOMIC DNA]</scope>
    <source>
        <strain evidence="7 8">U25</strain>
    </source>
</reference>
<dbReference type="NCBIfam" id="TIGR01482">
    <property type="entry name" value="SPP-subfamily"/>
    <property type="match status" value="1"/>
</dbReference>
<dbReference type="Gene3D" id="3.90.1070.10">
    <property type="match status" value="1"/>
</dbReference>
<evidence type="ECO:0000313" key="7">
    <source>
        <dbReference type="EMBL" id="PTL88111.1"/>
    </source>
</evidence>
<dbReference type="InterPro" id="IPR006382">
    <property type="entry name" value="PGPase"/>
</dbReference>
<evidence type="ECO:0000256" key="1">
    <source>
        <dbReference type="ARBA" id="ARBA00022723"/>
    </source>
</evidence>
<dbReference type="GO" id="GO:0005829">
    <property type="term" value="C:cytosol"/>
    <property type="evidence" value="ECO:0007669"/>
    <property type="project" value="TreeGrafter"/>
</dbReference>
<name>A0A2R6TBT2_9ARCH</name>
<dbReference type="Proteomes" id="UP000241022">
    <property type="component" value="Unassembled WGS sequence"/>
</dbReference>
<dbReference type="EMBL" id="LXWN01000001">
    <property type="protein sequence ID" value="PTL88111.1"/>
    <property type="molecule type" value="Genomic_DNA"/>
</dbReference>
<feature type="binding site" evidence="5">
    <location>
        <position position="15"/>
    </location>
    <ligand>
        <name>Mg(2+)</name>
        <dbReference type="ChEBI" id="CHEBI:18420"/>
    </ligand>
</feature>
<comment type="cofactor">
    <cofactor evidence="5">
        <name>Mg(2+)</name>
        <dbReference type="ChEBI" id="CHEBI:18420"/>
    </cofactor>
</comment>
<reference evidence="8" key="1">
    <citation type="submission" date="2016-05" db="EMBL/GenBank/DDBJ databases">
        <authorList>
            <person name="Dupont C."/>
            <person name="Santoro A."/>
        </authorList>
    </citation>
    <scope>NUCLEOTIDE SEQUENCE [LARGE SCALE GENOMIC DNA]</scope>
    <source>
        <strain evidence="8">U25</strain>
    </source>
</reference>
<comment type="similarity">
    <text evidence="5">Belongs to the archaeal SPP-like hydrolase family.</text>
</comment>
<dbReference type="PANTHER" id="PTHR10000:SF8">
    <property type="entry name" value="HAD SUPERFAMILY HYDROLASE-LIKE, TYPE 3"/>
    <property type="match status" value="1"/>
</dbReference>
<feature type="binding site" evidence="5">
    <location>
        <position position="187"/>
    </location>
    <ligand>
        <name>Mg(2+)</name>
        <dbReference type="ChEBI" id="CHEBI:18420"/>
    </ligand>
</feature>
<evidence type="ECO:0000256" key="6">
    <source>
        <dbReference type="NCBIfam" id="TIGR01487"/>
    </source>
</evidence>
<keyword evidence="8" id="KW-1185">Reference proteome</keyword>
<dbReference type="GO" id="GO:0008967">
    <property type="term" value="F:phosphoglycolate phosphatase activity"/>
    <property type="evidence" value="ECO:0007669"/>
    <property type="project" value="UniProtKB-UniRule"/>
</dbReference>
<evidence type="ECO:0000256" key="3">
    <source>
        <dbReference type="ARBA" id="ARBA00022842"/>
    </source>
</evidence>
<protein>
    <recommendedName>
        <fullName evidence="5 6">Phosphoglycolate phosphatase</fullName>
        <shortName evidence="5">PGP</shortName>
        <shortName evidence="5">PGPase</shortName>
        <ecNumber evidence="5 6">3.1.3.18</ecNumber>
    </recommendedName>
</protein>
<dbReference type="GO" id="GO:0000287">
    <property type="term" value="F:magnesium ion binding"/>
    <property type="evidence" value="ECO:0007669"/>
    <property type="project" value="InterPro"/>
</dbReference>
<feature type="binding site" evidence="5">
    <location>
        <position position="183"/>
    </location>
    <ligand>
        <name>Mg(2+)</name>
        <dbReference type="ChEBI" id="CHEBI:18420"/>
    </ligand>
</feature>
<feature type="binding site" evidence="5">
    <location>
        <position position="13"/>
    </location>
    <ligand>
        <name>Mg(2+)</name>
        <dbReference type="ChEBI" id="CHEBI:18420"/>
    </ligand>
</feature>
<gene>
    <name evidence="7" type="ORF">A7X95_02245</name>
</gene>
<dbReference type="Gene3D" id="3.40.50.1000">
    <property type="entry name" value="HAD superfamily/HAD-like"/>
    <property type="match status" value="1"/>
</dbReference>
<sequence>MEKTLAKKVLAVDIDGTITLNGFGKIHLQALEKLRNLKNDGHHVIFVTGRSSIEAYFLSIFGGLTLLGVGENGGCITHGEIMTHKMIGDKNECQNAFSYLKKSLDEPIKEKPVFPRLTEVVLDRTFDIKNAQAILDEEGFNVGLFDSGYAYHINSRGVDKGSGLIKALEMLNADLEDTIALGDSETDVPMFRTVKNNIAVNNSIPELKEIAKIVTTKNSGEGLLEGLSMISDQFL</sequence>
<dbReference type="EC" id="3.1.3.18" evidence="5 6"/>
<proteinExistence type="inferred from homology"/>
<comment type="caution">
    <text evidence="7">The sequence shown here is derived from an EMBL/GenBank/DDBJ whole genome shotgun (WGS) entry which is preliminary data.</text>
</comment>
<dbReference type="HAMAP" id="MF_01419">
    <property type="entry name" value="GPH_hydrolase_arch"/>
    <property type="match status" value="1"/>
</dbReference>
<dbReference type="SUPFAM" id="SSF56784">
    <property type="entry name" value="HAD-like"/>
    <property type="match status" value="1"/>
</dbReference>
<feature type="active site" description="Nucleophile" evidence="5">
    <location>
        <position position="13"/>
    </location>
</feature>
<dbReference type="Pfam" id="PF08282">
    <property type="entry name" value="Hydrolase_3"/>
    <property type="match status" value="2"/>
</dbReference>
<keyword evidence="3 5" id="KW-0460">Magnesium</keyword>
<comment type="catalytic activity">
    <reaction evidence="5">
        <text>2-phosphoglycolate + H2O = glycolate + phosphate</text>
        <dbReference type="Rhea" id="RHEA:14369"/>
        <dbReference type="ChEBI" id="CHEBI:15377"/>
        <dbReference type="ChEBI" id="CHEBI:29805"/>
        <dbReference type="ChEBI" id="CHEBI:43474"/>
        <dbReference type="ChEBI" id="CHEBI:58033"/>
        <dbReference type="EC" id="3.1.3.18"/>
    </reaction>
</comment>
<feature type="binding site" evidence="5">
    <location>
        <position position="160"/>
    </location>
    <ligand>
        <name>substrate</name>
    </ligand>
</feature>
<dbReference type="AlphaFoldDB" id="A0A2R6TBT2"/>
<accession>A0A2R6TBT2</accession>